<sequence>MISLSPVLARLREKPAGFPRQWFRGVEGAAEISEISRKNLPRLPACWVVRTSDRPRHKGERLDAVTFIFDVVLAVDNQRVHGRGETDDLLLEYRQAVRGRLLGWVAAADAEPLRWTGGRALEYVGGALYWADRYEFEMLIENYLPDPTAYAGLDYEGDGL</sequence>
<organism evidence="1">
    <name type="scientific">Candidatus Kentrum sp. LPFa</name>
    <dbReference type="NCBI Taxonomy" id="2126335"/>
    <lineage>
        <taxon>Bacteria</taxon>
        <taxon>Pseudomonadati</taxon>
        <taxon>Pseudomonadota</taxon>
        <taxon>Gammaproteobacteria</taxon>
        <taxon>Candidatus Kentrum</taxon>
    </lineage>
</organism>
<gene>
    <name evidence="1" type="ORF">BECKLPF1236B_GA0070989_13432</name>
</gene>
<dbReference type="AlphaFoldDB" id="A0A450X1I7"/>
<dbReference type="Pfam" id="PF23840">
    <property type="entry name" value="Phage_tail_terminator"/>
    <property type="match status" value="1"/>
</dbReference>
<proteinExistence type="predicted"/>
<evidence type="ECO:0000313" key="1">
    <source>
        <dbReference type="EMBL" id="VFK23164.1"/>
    </source>
</evidence>
<accession>A0A450X1I7</accession>
<dbReference type="InterPro" id="IPR056912">
    <property type="entry name" value="Phage_JBD30_tail_term-like"/>
</dbReference>
<name>A0A450X1I7_9GAMM</name>
<protein>
    <submittedName>
        <fullName evidence="1">Uncharacterized protein</fullName>
    </submittedName>
</protein>
<reference evidence="1" key="1">
    <citation type="submission" date="2019-02" db="EMBL/GenBank/DDBJ databases">
        <authorList>
            <person name="Gruber-Vodicka R. H."/>
            <person name="Seah K. B. B."/>
        </authorList>
    </citation>
    <scope>NUCLEOTIDE SEQUENCE</scope>
    <source>
        <strain evidence="1">BECK_S313</strain>
    </source>
</reference>
<dbReference type="EMBL" id="CAADFK010000343">
    <property type="protein sequence ID" value="VFK23164.1"/>
    <property type="molecule type" value="Genomic_DNA"/>
</dbReference>